<evidence type="ECO:0000256" key="44">
    <source>
        <dbReference type="ARBA" id="ARBA00049109"/>
    </source>
</evidence>
<dbReference type="InterPro" id="IPR014043">
    <property type="entry name" value="Acyl_transferase_dom"/>
</dbReference>
<dbReference type="InterPro" id="IPR000873">
    <property type="entry name" value="AMP-dep_synth/lig_dom"/>
</dbReference>
<dbReference type="Pfam" id="PF00550">
    <property type="entry name" value="PP-binding"/>
    <property type="match status" value="2"/>
</dbReference>
<comment type="pathway">
    <text evidence="1">Lipid metabolism.</text>
</comment>
<evidence type="ECO:0000256" key="19">
    <source>
        <dbReference type="ARBA" id="ARBA00023442"/>
    </source>
</evidence>
<feature type="domain" description="Carrier" evidence="53">
    <location>
        <begin position="2125"/>
        <end position="2199"/>
    </location>
</feature>
<dbReference type="Pfam" id="PF08659">
    <property type="entry name" value="KR"/>
    <property type="match status" value="1"/>
</dbReference>
<comment type="catalytic activity">
    <reaction evidence="13">
        <text>(3R)-hydroxydecanoyl-[ACP] = (2E)-decenoyl-[ACP] + H2O</text>
        <dbReference type="Rhea" id="RHEA:41860"/>
        <dbReference type="Rhea" id="RHEA-COMP:9638"/>
        <dbReference type="Rhea" id="RHEA-COMP:9639"/>
        <dbReference type="ChEBI" id="CHEBI:15377"/>
        <dbReference type="ChEBI" id="CHEBI:78466"/>
        <dbReference type="ChEBI" id="CHEBI:78467"/>
    </reaction>
    <physiologicalReaction direction="left-to-right" evidence="13">
        <dbReference type="Rhea" id="RHEA:41861"/>
    </physiologicalReaction>
</comment>
<dbReference type="GO" id="GO:0044550">
    <property type="term" value="P:secondary metabolite biosynthetic process"/>
    <property type="evidence" value="ECO:0007669"/>
    <property type="project" value="UniProtKB-ARBA"/>
</dbReference>
<evidence type="ECO:0000256" key="10">
    <source>
        <dbReference type="ARBA" id="ARBA00023332"/>
    </source>
</evidence>
<dbReference type="Gene3D" id="3.30.300.30">
    <property type="match status" value="1"/>
</dbReference>
<comment type="catalytic activity">
    <reaction evidence="17">
        <text>(3R)-hydroxyhexadecanoyl-[ACP] = (2E)-hexadecenoyl-[ACP] + H2O</text>
        <dbReference type="Rhea" id="RHEA:41908"/>
        <dbReference type="Rhea" id="RHEA-COMP:9650"/>
        <dbReference type="Rhea" id="RHEA-COMP:9651"/>
        <dbReference type="ChEBI" id="CHEBI:15377"/>
        <dbReference type="ChEBI" id="CHEBI:78480"/>
        <dbReference type="ChEBI" id="CHEBI:78481"/>
    </reaction>
    <physiologicalReaction direction="left-to-right" evidence="17">
        <dbReference type="Rhea" id="RHEA:41909"/>
    </physiologicalReaction>
</comment>
<dbReference type="EMBL" id="WIUZ02000013">
    <property type="protein sequence ID" value="KAF9781601.1"/>
    <property type="molecule type" value="Genomic_DNA"/>
</dbReference>
<evidence type="ECO:0000256" key="38">
    <source>
        <dbReference type="ARBA" id="ARBA00048571"/>
    </source>
</evidence>
<comment type="catalytic activity">
    <reaction evidence="48">
        <text>3-oxooctanoyl-[ACP] + NADPH + H(+) = (3R)-hydroxyoctanoyl-[ACP] + NADP(+)</text>
        <dbReference type="Rhea" id="RHEA:41840"/>
        <dbReference type="Rhea" id="RHEA-COMP:9633"/>
        <dbReference type="Rhea" id="RHEA-COMP:9634"/>
        <dbReference type="ChEBI" id="CHEBI:15378"/>
        <dbReference type="ChEBI" id="CHEBI:57783"/>
        <dbReference type="ChEBI" id="CHEBI:58349"/>
        <dbReference type="ChEBI" id="CHEBI:78460"/>
        <dbReference type="ChEBI" id="CHEBI:78461"/>
    </reaction>
    <physiologicalReaction direction="left-to-right" evidence="48">
        <dbReference type="Rhea" id="RHEA:41841"/>
    </physiologicalReaction>
</comment>
<dbReference type="SUPFAM" id="SSF51735">
    <property type="entry name" value="NAD(P)-binding Rossmann-fold domains"/>
    <property type="match status" value="2"/>
</dbReference>
<feature type="domain" description="PKS/mFAS DH" evidence="55">
    <location>
        <begin position="906"/>
        <end position="1210"/>
    </location>
</feature>
<evidence type="ECO:0000256" key="37">
    <source>
        <dbReference type="ARBA" id="ARBA00048506"/>
    </source>
</evidence>
<dbReference type="InterPro" id="IPR032821">
    <property type="entry name" value="PKS_assoc"/>
</dbReference>
<comment type="catalytic activity">
    <reaction evidence="12">
        <text>(3R)-hydroxyhexanoyl-[ACP] = (2E)-hexenoyl-[ACP] + H2O</text>
        <dbReference type="Rhea" id="RHEA:41828"/>
        <dbReference type="Rhea" id="RHEA-COMP:9630"/>
        <dbReference type="Rhea" id="RHEA-COMP:9631"/>
        <dbReference type="ChEBI" id="CHEBI:15377"/>
        <dbReference type="ChEBI" id="CHEBI:78457"/>
        <dbReference type="ChEBI" id="CHEBI:78458"/>
    </reaction>
    <physiologicalReaction direction="left-to-right" evidence="12">
        <dbReference type="Rhea" id="RHEA:41829"/>
    </physiologicalReaction>
</comment>
<dbReference type="InterPro" id="IPR020843">
    <property type="entry name" value="ER"/>
</dbReference>
<evidence type="ECO:0000256" key="26">
    <source>
        <dbReference type="ARBA" id="ARBA00047451"/>
    </source>
</evidence>
<dbReference type="SMART" id="SM00822">
    <property type="entry name" value="PKS_KR"/>
    <property type="match status" value="1"/>
</dbReference>
<evidence type="ECO:0000256" key="27">
    <source>
        <dbReference type="ARBA" id="ARBA00047500"/>
    </source>
</evidence>
<dbReference type="InterPro" id="IPR016035">
    <property type="entry name" value="Acyl_Trfase/lysoPLipase"/>
</dbReference>
<dbReference type="InterPro" id="IPR020841">
    <property type="entry name" value="PKS_Beta-ketoAc_synthase_dom"/>
</dbReference>
<feature type="region of interest" description="N-terminal hotdog fold" evidence="52">
    <location>
        <begin position="906"/>
        <end position="1026"/>
    </location>
</feature>
<evidence type="ECO:0000259" key="53">
    <source>
        <dbReference type="PROSITE" id="PS50075"/>
    </source>
</evidence>
<comment type="catalytic activity">
    <reaction evidence="49">
        <text>butanoyl-[ACP] + malonyl-[ACP] + H(+) = 3-oxohexanoyl-[ACP] + holo-[ACP] + CO2</text>
        <dbReference type="Rhea" id="RHEA:41820"/>
        <dbReference type="Rhea" id="RHEA-COMP:9623"/>
        <dbReference type="Rhea" id="RHEA-COMP:9628"/>
        <dbReference type="Rhea" id="RHEA-COMP:9629"/>
        <dbReference type="Rhea" id="RHEA-COMP:9685"/>
        <dbReference type="ChEBI" id="CHEBI:15378"/>
        <dbReference type="ChEBI" id="CHEBI:16526"/>
        <dbReference type="ChEBI" id="CHEBI:64479"/>
        <dbReference type="ChEBI" id="CHEBI:78449"/>
        <dbReference type="ChEBI" id="CHEBI:78454"/>
        <dbReference type="ChEBI" id="CHEBI:78456"/>
    </reaction>
    <physiologicalReaction direction="left-to-right" evidence="49">
        <dbReference type="Rhea" id="RHEA:41821"/>
    </physiologicalReaction>
</comment>
<comment type="catalytic activity">
    <reaction evidence="35">
        <text>tetradecanoyl-[ACP] + H2O = tetradecanoate + holo-[ACP] + H(+)</text>
        <dbReference type="Rhea" id="RHEA:30123"/>
        <dbReference type="Rhea" id="RHEA-COMP:9648"/>
        <dbReference type="Rhea" id="RHEA-COMP:9685"/>
        <dbReference type="ChEBI" id="CHEBI:15377"/>
        <dbReference type="ChEBI" id="CHEBI:15378"/>
        <dbReference type="ChEBI" id="CHEBI:30807"/>
        <dbReference type="ChEBI" id="CHEBI:64479"/>
        <dbReference type="ChEBI" id="CHEBI:78477"/>
        <dbReference type="EC" id="3.1.2.14"/>
    </reaction>
    <physiologicalReaction direction="left-to-right" evidence="35">
        <dbReference type="Rhea" id="RHEA:30124"/>
    </physiologicalReaction>
</comment>
<comment type="catalytic activity">
    <reaction evidence="50">
        <text>(2E)-decenoyl-[ACP] + NADPH + H(+) = decanoyl-[ACP] + NADP(+)</text>
        <dbReference type="Rhea" id="RHEA:41864"/>
        <dbReference type="Rhea" id="RHEA-COMP:9639"/>
        <dbReference type="Rhea" id="RHEA-COMP:9640"/>
        <dbReference type="ChEBI" id="CHEBI:15378"/>
        <dbReference type="ChEBI" id="CHEBI:57783"/>
        <dbReference type="ChEBI" id="CHEBI:58349"/>
        <dbReference type="ChEBI" id="CHEBI:78467"/>
        <dbReference type="ChEBI" id="CHEBI:78468"/>
    </reaction>
    <physiologicalReaction direction="left-to-right" evidence="50">
        <dbReference type="Rhea" id="RHEA:41865"/>
    </physiologicalReaction>
</comment>
<comment type="catalytic activity">
    <reaction evidence="36">
        <text>(2E)-octenoyl-[ACP] + NADPH + H(+) = octanoyl-[ACP] + NADP(+)</text>
        <dbReference type="Rhea" id="RHEA:41848"/>
        <dbReference type="Rhea" id="RHEA-COMP:9635"/>
        <dbReference type="Rhea" id="RHEA-COMP:9636"/>
        <dbReference type="ChEBI" id="CHEBI:15378"/>
        <dbReference type="ChEBI" id="CHEBI:57783"/>
        <dbReference type="ChEBI" id="CHEBI:58349"/>
        <dbReference type="ChEBI" id="CHEBI:78462"/>
        <dbReference type="ChEBI" id="CHEBI:78463"/>
    </reaction>
    <physiologicalReaction direction="left-to-right" evidence="36">
        <dbReference type="Rhea" id="RHEA:41849"/>
    </physiologicalReaction>
</comment>
<comment type="catalytic activity">
    <reaction evidence="15">
        <text>(3R)-hydroxytetradecanoyl-[ACP] = (2E)-tetradecenoyl-[ACP] + H2O</text>
        <dbReference type="Rhea" id="RHEA:41892"/>
        <dbReference type="Rhea" id="RHEA-COMP:9646"/>
        <dbReference type="Rhea" id="RHEA-COMP:9647"/>
        <dbReference type="ChEBI" id="CHEBI:15377"/>
        <dbReference type="ChEBI" id="CHEBI:78474"/>
        <dbReference type="ChEBI" id="CHEBI:78475"/>
    </reaction>
    <physiologicalReaction direction="left-to-right" evidence="15">
        <dbReference type="Rhea" id="RHEA:41893"/>
    </physiologicalReaction>
</comment>
<evidence type="ECO:0000256" key="1">
    <source>
        <dbReference type="ARBA" id="ARBA00005189"/>
    </source>
</evidence>
<evidence type="ECO:0000256" key="49">
    <source>
        <dbReference type="ARBA" id="ARBA00049449"/>
    </source>
</evidence>
<comment type="catalytic activity">
    <reaction evidence="22">
        <text>3-oxooctadecanoyl-[ACP] + NADPH + H(+) = (3R)-hydroxyoctadecanoyl-[ACP] + NADP(+)</text>
        <dbReference type="Rhea" id="RHEA:41920"/>
        <dbReference type="Rhea" id="RHEA-COMP:9653"/>
        <dbReference type="Rhea" id="RHEA-COMP:9654"/>
        <dbReference type="ChEBI" id="CHEBI:15378"/>
        <dbReference type="ChEBI" id="CHEBI:57783"/>
        <dbReference type="ChEBI" id="CHEBI:58349"/>
        <dbReference type="ChEBI" id="CHEBI:78487"/>
        <dbReference type="ChEBI" id="CHEBI:78488"/>
    </reaction>
    <physiologicalReaction direction="left-to-right" evidence="22">
        <dbReference type="Rhea" id="RHEA:41921"/>
    </physiologicalReaction>
</comment>
<comment type="catalytic activity">
    <reaction evidence="46">
        <text>3-oxododecanoyl-[ACP] + NADPH + H(+) = (3R)-hydroxydodecanoyl-[ACP] + NADP(+)</text>
        <dbReference type="Rhea" id="RHEA:41872"/>
        <dbReference type="Rhea" id="RHEA-COMP:9641"/>
        <dbReference type="Rhea" id="RHEA-COMP:9642"/>
        <dbReference type="ChEBI" id="CHEBI:15378"/>
        <dbReference type="ChEBI" id="CHEBI:57783"/>
        <dbReference type="ChEBI" id="CHEBI:58349"/>
        <dbReference type="ChEBI" id="CHEBI:78469"/>
        <dbReference type="ChEBI" id="CHEBI:78470"/>
    </reaction>
    <physiologicalReaction direction="left-to-right" evidence="46">
        <dbReference type="Rhea" id="RHEA:41873"/>
    </physiologicalReaction>
</comment>
<keyword evidence="8" id="KW-0456">Lyase</keyword>
<comment type="catalytic activity">
    <reaction evidence="33">
        <text>hexadecanoyl-[ACP] + malonyl-[ACP] + H(+) = 3-oxooctadecanoyl-[ACP] + holo-[ACP] + CO2</text>
        <dbReference type="Rhea" id="RHEA:41916"/>
        <dbReference type="Rhea" id="RHEA-COMP:9623"/>
        <dbReference type="Rhea" id="RHEA-COMP:9652"/>
        <dbReference type="Rhea" id="RHEA-COMP:9653"/>
        <dbReference type="Rhea" id="RHEA-COMP:9685"/>
        <dbReference type="ChEBI" id="CHEBI:15378"/>
        <dbReference type="ChEBI" id="CHEBI:16526"/>
        <dbReference type="ChEBI" id="CHEBI:64479"/>
        <dbReference type="ChEBI" id="CHEBI:78449"/>
        <dbReference type="ChEBI" id="CHEBI:78483"/>
        <dbReference type="ChEBI" id="CHEBI:78487"/>
    </reaction>
    <physiologicalReaction direction="left-to-right" evidence="33">
        <dbReference type="Rhea" id="RHEA:41917"/>
    </physiologicalReaction>
</comment>
<keyword evidence="9" id="KW-0511">Multifunctional enzyme</keyword>
<evidence type="ECO:0000256" key="12">
    <source>
        <dbReference type="ARBA" id="ARBA00023373"/>
    </source>
</evidence>
<keyword evidence="3" id="KW-0597">Phosphoprotein</keyword>
<feature type="domain" description="Ketosynthase family 3 (KS3)" evidence="54">
    <location>
        <begin position="4"/>
        <end position="428"/>
    </location>
</feature>
<evidence type="ECO:0000259" key="54">
    <source>
        <dbReference type="PROSITE" id="PS52004"/>
    </source>
</evidence>
<dbReference type="GO" id="GO:0006633">
    <property type="term" value="P:fatty acid biosynthetic process"/>
    <property type="evidence" value="ECO:0007669"/>
    <property type="project" value="InterPro"/>
</dbReference>
<dbReference type="PROSITE" id="PS50075">
    <property type="entry name" value="CARRIER"/>
    <property type="match status" value="2"/>
</dbReference>
<dbReference type="Gene3D" id="3.10.129.110">
    <property type="entry name" value="Polyketide synthase dehydratase"/>
    <property type="match status" value="1"/>
</dbReference>
<dbReference type="Proteomes" id="UP000736335">
    <property type="component" value="Unassembled WGS sequence"/>
</dbReference>
<evidence type="ECO:0000256" key="39">
    <source>
        <dbReference type="ARBA" id="ARBA00048650"/>
    </source>
</evidence>
<comment type="catalytic activity">
    <reaction evidence="18">
        <text>(3R)-hydroxybutanoyl-[ACP] = (2E)-butenoyl-[ACP] + H2O</text>
        <dbReference type="Rhea" id="RHEA:41808"/>
        <dbReference type="Rhea" id="RHEA-COMP:9626"/>
        <dbReference type="Rhea" id="RHEA-COMP:9627"/>
        <dbReference type="ChEBI" id="CHEBI:15377"/>
        <dbReference type="ChEBI" id="CHEBI:78451"/>
        <dbReference type="ChEBI" id="CHEBI:78453"/>
    </reaction>
    <physiologicalReaction direction="left-to-right" evidence="18">
        <dbReference type="Rhea" id="RHEA:41809"/>
    </physiologicalReaction>
</comment>
<evidence type="ECO:0000256" key="34">
    <source>
        <dbReference type="ARBA" id="ARBA00048281"/>
    </source>
</evidence>
<comment type="catalytic activity">
    <reaction evidence="37">
        <text>a fatty acyl-[ACP] + malonyl-[ACP] + H(+) = a 3-oxoacyl-[ACP] + holo-[ACP] + CO2</text>
        <dbReference type="Rhea" id="RHEA:22836"/>
        <dbReference type="Rhea" id="RHEA-COMP:9623"/>
        <dbReference type="Rhea" id="RHEA-COMP:9685"/>
        <dbReference type="Rhea" id="RHEA-COMP:9916"/>
        <dbReference type="Rhea" id="RHEA-COMP:14125"/>
        <dbReference type="ChEBI" id="CHEBI:15378"/>
        <dbReference type="ChEBI" id="CHEBI:16526"/>
        <dbReference type="ChEBI" id="CHEBI:64479"/>
        <dbReference type="ChEBI" id="CHEBI:78449"/>
        <dbReference type="ChEBI" id="CHEBI:78776"/>
        <dbReference type="ChEBI" id="CHEBI:138651"/>
        <dbReference type="EC" id="2.3.1.41"/>
    </reaction>
    <physiologicalReaction direction="left-to-right" evidence="37">
        <dbReference type="Rhea" id="RHEA:22837"/>
    </physiologicalReaction>
</comment>
<dbReference type="SUPFAM" id="SSF53474">
    <property type="entry name" value="alpha/beta-Hydrolases"/>
    <property type="match status" value="1"/>
</dbReference>
<evidence type="ECO:0000256" key="52">
    <source>
        <dbReference type="PROSITE-ProRule" id="PRU01363"/>
    </source>
</evidence>
<keyword evidence="5" id="KW-0702">S-nitrosylation</keyword>
<dbReference type="InterPro" id="IPR049551">
    <property type="entry name" value="PKS_DH_C"/>
</dbReference>
<dbReference type="Pfam" id="PF00501">
    <property type="entry name" value="AMP-binding"/>
    <property type="match status" value="1"/>
</dbReference>
<sequence length="3564" mass="389558">MSAEIPLAIIGIGCKFPGNSDTKDLYYEFLRNKGDGMIPPPPERWNHAEWHGSKSEPGKYASTLGGFVSNVDLFDPLEFGISQKEAQHLDPSLRLTLEAAHQALIDSGIDYRGSNTGVYLGQLLTSTAELQDDRYEVDNHNGVGKCVAIRANRISFTFDLKGPSFVLDTACSASGYAMHLAGSAIRLGEIDQALVLGASTMVNPLHTVSFSKLGVLSPTGSSKSFDAAADGYARAEGFAAVLIKRLDLALRDGDHIYSVITGSAINANGKGKSLTMPEGEAQGLTVRAAYARAQRNPADAFFAELHATGTLVGDPIEVNGAGRVFSQGRDPKKTLRVGSVKANMGHAEGCSFMASLIKVSLMIHNKEIIPNVRFNKPNPKIDFVGGMMKVQTELEKITPDMAAPDGKFVASISTYGVGGANAHIVVESYETAAEVEAAAALIREPKTNTTPLYLFAVGTLTEGSLGRWQNALTSHFSHLNEPKSLRSLSRELTRQARASPYRSFAVGPALTPDLKWSKSILVSAKPKLCLVFAGQGPQHIFMGRQLSEAFPAFLNAIRANDEILVNKYGQPSFVERSGLFIPGKQASLAANGVWPVADVVVSLVFIQIALTDLLKSLGIKYDYVIGHSIGEIAMGYASGHYDRETAVGIAIGRAAAMTQAEGNGGMVALGVGVQKAKLMIKKVLARAGVDSGLWIAGINSPKAVTIAGQHELIDLMVEVAADPSDKVFAAKLRVTCAFHTPLMEAQENVFKDFVKGALTSTREPVAKVMSTVDGKWLERDLDVQYCWDNIRQPVLFGTALNKIVQELGADNVSFLEIAPHPVLKSYIEEIGGNPISLIRRPNPKVPAQNTGEHFQFLEGIGNLLMTGYNHIDVNKLAGRTDGIVDFVKVPLPAYPYSKISCWAEDGAAASLRLRERPRPLAQEHFRINVDTHPDLTGHVVMGAVLYPGAGYTEAILENGAFIVENMKVLKPFVLNGHDSIPGHAGVIINGDQWEFRGSADSKYSNGKAVLETVYASGYFKRENPDYDPENLPFLDVKTLLNSSLVSMTGDEFYGNLPSSYGYVDHFRDYTKELHAVPYPECWAGKAYIARLEIPEGTPYVYGAGYCIHPGILDSITQIGLCMFMNMTNKTFDFNGTFLPVSMKRLTRWDPVDALSMEEHLKKGIYVLYKPKVWGAKGAFISDYVISDSSGRIFFTIDGFEIALAPEPEPVPITDYSMQQRIVTTWQPKAFITPGYTLPPVAAHGGHSYLAEVLESLCVNARIHTNRFVSRVLDLDPTDSIARAVDAKLSGLLATHRFAVDYFAAGVDGESADAKVNALNYPHGRSTIIDTTTFSSENVSIRAASVDVILANLDISRTPAALDLLPRLLAPSGVAIFLVHSGAPSEEDSGFSSLTIQEFVSKLENLSAQEVQVQQLPAGQCVVFARNFTPASVPPEELTTCVVVHHFLHGNEGELVEKVKAMPTGGELWIVGNDDAAGIGALGVATGLIAEEAQFTVHSVLFEDTTLFVEEREGWVHTIRHNPKILEDHLKVTGAGEVLVRRAVQGSPSVRTTVINNAGYSRNAHGHRSVAAAYPPSVGPGEIEVAVEAFGLTDLEAEVPLTAFVGTADGKKVIGYSFQKLVDTVVVNETSISPLIDSVSVTDAVSLPASVLPAWVGLVELGRIEKNSVILIHDALSRVGRAALQIAQTFGGPVFCTVSSKAEAKALSAEFDIDVNSIASNATATTALASARAWLKASGLESFDIVFNSSGRPDLGIVEDVLSSFGFYIYYKVSAEPVKLPPDAPSARVVDIVSLVERHPTKLSSLLGAILKAHSTTPFKLSPVTVSFSDLVRPVENLTASQVLIVKTSCPDNVRIDPAAQLFDPRKVYLLIGGCSEFGIGITVWMFNHGARHIYLTSRRGRKALSPVDKLYLRDINNKGGDAKALSVDALSKGDMAKLIQESEAVGPLGGIMLMTVVLRDSSFANLTQQHFDDVYQSKVAALNVILDLVDLTKVDFTLLFSTIGTVFGNAGQAPYLAAQLYLDKIAETLPNTISMSFPPITDSGIFKRLVQSTKGGANTGKLSKVGMTTPQVCEFIGDSIIRKIPHYLPLLNHKDCPEVFDTCDPLLFWHLLPPQLLASDGASKDEGGESPATLLSNLLGLAVDQISDNALITSYGLDSLAATRFSSQLKGAFGINVSQIELLGSMTIGILNDVVSKSRSSDAGTASSTALDDGSGKYGEPLVPILNDRLAYDEPYTTDASPHQYRIWLAQLECDNSRRRNVAIVDSAMKRFGATQWDTHEGYFVSINSKIPIDLERMGKALEETVNRHGSFRTTFHWDEKKGKLMQTIHPSVSVHKSSIVDLSEEPNAYKKAYDMSVANNLNPDFSLDKLPLISSVMFKLGGEAYAFNITVHHIMTDETSLGVFFYEMFQLYVHGVDSLPPVQLHYSDFSDWLIRTADRRAELRDEQIQYWSQKLQGVQPLVLTLAKPSETEQSPITQIEGRVDPKALKRYNDYIATTSATPFAAFFAVYNLLLYKYSAQNSFVVGTAVTQRSMAQLQDVVGFFANMLPIRTTLEDDMTFAEYLEKFRSDLVTDLSNDDVTYEDIVSQTKSSSQDRSYFKHLFAPGGLNMRIINQLNTSDITTTSILSLPNGEEKYEFLLTVHYKTGEVILRFDNYLYTEETAYQFLDAYLGLVDTLGKNPHVKIRDVSAVSDDEVTRLIKELSTSGPVNATEHKLHQLVEAQAAKTPTVVAVEYEDQYLTYSQLNGKANRLARLLSQQGVGPDSIVAICFERGIPQILAILAILKAGGAFLPLDPDDPTLRKEMLIVDTNAKILLSTYSQRRDFDKALASKVIVAYIDDATFERRLLKLDDSNFEVPGHTPANLAYVMFTSGSTGKPKGVMIEHRSIANLVRNSQPYGYHRGARVLSSLAYTFDPFVADVFGTLSCGATLVTGRKELVLGDIGRAVQALRINVVHCTPSILAVIPVQNYPTLETVVVAGEALGKKLIEDWSKRVKFMNMYGPTEASVDCIHTHVTGTSLTGVIGRPLPNSRVYILDESLRPTPIGVEGELFVGGIQLARGYLNQPGQTEKSFVPNPFVPGERLYRTGDVAMYRTDGNIVYCGRKDRQIKLRGQRIELGEVEDVINKYQSVQRAAVLIRNFHDAPAVVAFVEFKTSVAEDNVADEKEALKMYISERLPRFMYPSLIAHLPVLPTSTSGKINRRELMELDLSSFHDTNSDIGLPQSDVEVTLHKTFSEILRTDPSHLGVTHDLFSVGLNSLLAVQAAVAVGENFKLNIGLNNIYLRPTIRELSNVIIDAMGQDQRQIMAAEDSDDDFLIEFLPIKKKGVLPRMFIVHDITGMATPFMRLGAYMPNEMWAIGDKYFGSVDGFTTIEEMADHYITLIRRVQPHGPYVISGYSMGGLVALVIADKLKKAGEVITHLIIFDTIFIPARERQSLKSSDWTARAIDRISQNFPEIGEKWKAKLSMEIRKNLDAMWELDPPYYDGPTTLVVPKDRVWYRSGHASDFDTGADDLNGWEHRLSNLAMKVSPGRHDTMFTPAHVKGLSVILKEIFAEFPAPETQ</sequence>
<dbReference type="Pfam" id="PF00109">
    <property type="entry name" value="ketoacyl-synt"/>
    <property type="match status" value="1"/>
</dbReference>
<comment type="catalytic activity">
    <reaction evidence="16">
        <text>(3R)-hydroxyoctadecanoyl-[ACP] = (2E)-octadecenoyl-[ACP] + H2O</text>
        <dbReference type="Rhea" id="RHEA:41924"/>
        <dbReference type="Rhea" id="RHEA-COMP:9654"/>
        <dbReference type="Rhea" id="RHEA-COMP:9655"/>
        <dbReference type="ChEBI" id="CHEBI:15377"/>
        <dbReference type="ChEBI" id="CHEBI:78488"/>
        <dbReference type="ChEBI" id="CHEBI:78489"/>
    </reaction>
    <physiologicalReaction direction="left-to-right" evidence="16">
        <dbReference type="Rhea" id="RHEA:41925"/>
    </physiologicalReaction>
</comment>
<dbReference type="SUPFAM" id="SSF52151">
    <property type="entry name" value="FabD/lysophospholipase-like"/>
    <property type="match status" value="1"/>
</dbReference>
<comment type="catalytic activity">
    <reaction evidence="42">
        <text>3-oxotetradecanoyl-[ACP] + NADPH + H(+) = (3R)-hydroxytetradecanoyl-[ACP] + NADP(+)</text>
        <dbReference type="Rhea" id="RHEA:41888"/>
        <dbReference type="Rhea" id="RHEA-COMP:9645"/>
        <dbReference type="Rhea" id="RHEA-COMP:9646"/>
        <dbReference type="ChEBI" id="CHEBI:15378"/>
        <dbReference type="ChEBI" id="CHEBI:57783"/>
        <dbReference type="ChEBI" id="CHEBI:58349"/>
        <dbReference type="ChEBI" id="CHEBI:78473"/>
        <dbReference type="ChEBI" id="CHEBI:78474"/>
    </reaction>
    <physiologicalReaction direction="left-to-right" evidence="42">
        <dbReference type="Rhea" id="RHEA:41889"/>
    </physiologicalReaction>
</comment>
<dbReference type="InterPro" id="IPR001227">
    <property type="entry name" value="Ac_transferase_dom_sf"/>
</dbReference>
<keyword evidence="7" id="KW-0843">Virulence</keyword>
<comment type="catalytic activity">
    <reaction evidence="14">
        <text>a (3R)-hydroxyacyl-[ACP] = a (2E)-enoyl-[ACP] + H2O</text>
        <dbReference type="Rhea" id="RHEA:13097"/>
        <dbReference type="Rhea" id="RHEA-COMP:9925"/>
        <dbReference type="Rhea" id="RHEA-COMP:9945"/>
        <dbReference type="ChEBI" id="CHEBI:15377"/>
        <dbReference type="ChEBI" id="CHEBI:78784"/>
        <dbReference type="ChEBI" id="CHEBI:78827"/>
        <dbReference type="EC" id="4.2.1.59"/>
    </reaction>
    <physiologicalReaction direction="left-to-right" evidence="14">
        <dbReference type="Rhea" id="RHEA:13098"/>
    </physiologicalReaction>
</comment>
<evidence type="ECO:0000256" key="25">
    <source>
        <dbReference type="ARBA" id="ARBA00047440"/>
    </source>
</evidence>
<dbReference type="Pfam" id="PF16197">
    <property type="entry name" value="KAsynt_C_assoc"/>
    <property type="match status" value="1"/>
</dbReference>
<dbReference type="OrthoDB" id="416786at2759"/>
<comment type="catalytic activity">
    <reaction evidence="44">
        <text>decanoyl-[ACP] + malonyl-[ACP] + H(+) = 3-oxododecanoyl-[ACP] + holo-[ACP] + CO2</text>
        <dbReference type="Rhea" id="RHEA:41868"/>
        <dbReference type="Rhea" id="RHEA-COMP:9623"/>
        <dbReference type="Rhea" id="RHEA-COMP:9640"/>
        <dbReference type="Rhea" id="RHEA-COMP:9641"/>
        <dbReference type="Rhea" id="RHEA-COMP:9685"/>
        <dbReference type="ChEBI" id="CHEBI:15378"/>
        <dbReference type="ChEBI" id="CHEBI:16526"/>
        <dbReference type="ChEBI" id="CHEBI:64479"/>
        <dbReference type="ChEBI" id="CHEBI:78449"/>
        <dbReference type="ChEBI" id="CHEBI:78468"/>
        <dbReference type="ChEBI" id="CHEBI:78469"/>
    </reaction>
    <physiologicalReaction direction="left-to-right" evidence="44">
        <dbReference type="Rhea" id="RHEA:41869"/>
    </physiologicalReaction>
</comment>
<dbReference type="Gene3D" id="3.40.50.1820">
    <property type="entry name" value="alpha/beta hydrolase"/>
    <property type="match status" value="1"/>
</dbReference>
<dbReference type="InterPro" id="IPR057326">
    <property type="entry name" value="KR_dom"/>
</dbReference>
<evidence type="ECO:0000256" key="9">
    <source>
        <dbReference type="ARBA" id="ARBA00023268"/>
    </source>
</evidence>
<dbReference type="SMART" id="SM00829">
    <property type="entry name" value="PKS_ER"/>
    <property type="match status" value="1"/>
</dbReference>
<dbReference type="Gene3D" id="3.30.559.30">
    <property type="entry name" value="Nonribosomal peptide synthetase, condensation domain"/>
    <property type="match status" value="1"/>
</dbReference>
<comment type="catalytic activity">
    <reaction evidence="31">
        <text>3-oxobutanoyl-[ACP] + NADPH + H(+) = (3R)-hydroxybutanoyl-[ACP] + NADP(+)</text>
        <dbReference type="Rhea" id="RHEA:41804"/>
        <dbReference type="Rhea" id="RHEA-COMP:9625"/>
        <dbReference type="Rhea" id="RHEA-COMP:9626"/>
        <dbReference type="ChEBI" id="CHEBI:15378"/>
        <dbReference type="ChEBI" id="CHEBI:57783"/>
        <dbReference type="ChEBI" id="CHEBI:58349"/>
        <dbReference type="ChEBI" id="CHEBI:78450"/>
        <dbReference type="ChEBI" id="CHEBI:78451"/>
    </reaction>
    <physiologicalReaction direction="left-to-right" evidence="31">
        <dbReference type="Rhea" id="RHEA:41805"/>
    </physiologicalReaction>
</comment>
<dbReference type="Gene3D" id="3.90.180.10">
    <property type="entry name" value="Medium-chain alcohol dehydrogenases, catalytic domain"/>
    <property type="match status" value="1"/>
</dbReference>
<dbReference type="PANTHER" id="PTHR43775:SF37">
    <property type="entry name" value="SI:DKEY-61P9.11"/>
    <property type="match status" value="1"/>
</dbReference>
<keyword evidence="6" id="KW-0663">Pyridoxal phosphate</keyword>
<dbReference type="FunFam" id="3.40.50.980:FF:000001">
    <property type="entry name" value="Non-ribosomal peptide synthetase"/>
    <property type="match status" value="1"/>
</dbReference>
<organism evidence="56 57">
    <name type="scientific">Thelephora terrestris</name>
    <dbReference type="NCBI Taxonomy" id="56493"/>
    <lineage>
        <taxon>Eukaryota</taxon>
        <taxon>Fungi</taxon>
        <taxon>Dikarya</taxon>
        <taxon>Basidiomycota</taxon>
        <taxon>Agaricomycotina</taxon>
        <taxon>Agaricomycetes</taxon>
        <taxon>Thelephorales</taxon>
        <taxon>Thelephoraceae</taxon>
        <taxon>Thelephora</taxon>
    </lineage>
</organism>
<comment type="catalytic activity">
    <reaction evidence="34">
        <text>(2E)-dodecenoyl-[ACP] + NADPH + H(+) = dodecanoyl-[ACP] + NADP(+)</text>
        <dbReference type="Rhea" id="RHEA:41880"/>
        <dbReference type="Rhea" id="RHEA-COMP:9643"/>
        <dbReference type="Rhea" id="RHEA-COMP:9644"/>
        <dbReference type="ChEBI" id="CHEBI:15378"/>
        <dbReference type="ChEBI" id="CHEBI:57783"/>
        <dbReference type="ChEBI" id="CHEBI:58349"/>
        <dbReference type="ChEBI" id="CHEBI:65264"/>
        <dbReference type="ChEBI" id="CHEBI:78472"/>
    </reaction>
    <physiologicalReaction direction="left-to-right" evidence="34">
        <dbReference type="Rhea" id="RHEA:41881"/>
    </physiologicalReaction>
</comment>
<evidence type="ECO:0000313" key="56">
    <source>
        <dbReference type="EMBL" id="KAF9781601.1"/>
    </source>
</evidence>
<name>A0A9P6H8H3_9AGAM</name>
<dbReference type="Gene3D" id="3.40.50.980">
    <property type="match status" value="2"/>
</dbReference>
<evidence type="ECO:0000256" key="29">
    <source>
        <dbReference type="ARBA" id="ARBA00047810"/>
    </source>
</evidence>
<dbReference type="SMART" id="SM00825">
    <property type="entry name" value="PKS_KS"/>
    <property type="match status" value="1"/>
</dbReference>
<dbReference type="PROSITE" id="PS00012">
    <property type="entry name" value="PHOSPHOPANTETHEINE"/>
    <property type="match status" value="1"/>
</dbReference>
<comment type="catalytic activity">
    <reaction evidence="38">
        <text>3-oxohexanoyl-[ACP] + NADPH + H(+) = (3R)-hydroxyhexanoyl-[ACP] + NADP(+)</text>
        <dbReference type="Rhea" id="RHEA:41824"/>
        <dbReference type="Rhea" id="RHEA-COMP:9629"/>
        <dbReference type="Rhea" id="RHEA-COMP:9630"/>
        <dbReference type="ChEBI" id="CHEBI:15378"/>
        <dbReference type="ChEBI" id="CHEBI:57783"/>
        <dbReference type="ChEBI" id="CHEBI:58349"/>
        <dbReference type="ChEBI" id="CHEBI:78456"/>
        <dbReference type="ChEBI" id="CHEBI:78457"/>
    </reaction>
    <physiologicalReaction direction="left-to-right" evidence="38">
        <dbReference type="Rhea" id="RHEA:41825"/>
    </physiologicalReaction>
</comment>
<dbReference type="Gene3D" id="3.40.50.720">
    <property type="entry name" value="NAD(P)-binding Rossmann-like Domain"/>
    <property type="match status" value="1"/>
</dbReference>
<feature type="region of interest" description="C-terminal hotdog fold" evidence="52">
    <location>
        <begin position="1044"/>
        <end position="1210"/>
    </location>
</feature>
<dbReference type="CDD" id="cd00833">
    <property type="entry name" value="PKS"/>
    <property type="match status" value="1"/>
</dbReference>
<evidence type="ECO:0000313" key="57">
    <source>
        <dbReference type="Proteomes" id="UP000736335"/>
    </source>
</evidence>
<dbReference type="InterPro" id="IPR014031">
    <property type="entry name" value="Ketoacyl_synth_C"/>
</dbReference>
<feature type="active site" description="Proton acceptor; for dehydratase activity" evidence="52">
    <location>
        <position position="938"/>
    </location>
</feature>
<evidence type="ECO:0000256" key="20">
    <source>
        <dbReference type="ARBA" id="ARBA00029443"/>
    </source>
</evidence>
<evidence type="ECO:0000256" key="30">
    <source>
        <dbReference type="ARBA" id="ARBA00047897"/>
    </source>
</evidence>
<comment type="catalytic activity">
    <reaction evidence="47">
        <text>3-oxohexadecanoyl-[ACP] + NADPH + H(+) = (3R)-hydroxyhexadecanoyl-[ACP] + NADP(+)</text>
        <dbReference type="Rhea" id="RHEA:41904"/>
        <dbReference type="Rhea" id="RHEA-COMP:9649"/>
        <dbReference type="Rhea" id="RHEA-COMP:9650"/>
        <dbReference type="ChEBI" id="CHEBI:15378"/>
        <dbReference type="ChEBI" id="CHEBI:57783"/>
        <dbReference type="ChEBI" id="CHEBI:58349"/>
        <dbReference type="ChEBI" id="CHEBI:78478"/>
        <dbReference type="ChEBI" id="CHEBI:78480"/>
    </reaction>
    <physiologicalReaction direction="left-to-right" evidence="47">
        <dbReference type="Rhea" id="RHEA:41905"/>
    </physiologicalReaction>
</comment>
<comment type="catalytic activity">
    <reaction evidence="32">
        <text>acetyl-[ACP] + malonyl-[ACP] + H(+) = 3-oxobutanoyl-[ACP] + holo-[ACP] + CO2</text>
        <dbReference type="Rhea" id="RHEA:41800"/>
        <dbReference type="Rhea" id="RHEA-COMP:9621"/>
        <dbReference type="Rhea" id="RHEA-COMP:9623"/>
        <dbReference type="Rhea" id="RHEA-COMP:9625"/>
        <dbReference type="Rhea" id="RHEA-COMP:9685"/>
        <dbReference type="ChEBI" id="CHEBI:15378"/>
        <dbReference type="ChEBI" id="CHEBI:16526"/>
        <dbReference type="ChEBI" id="CHEBI:64479"/>
        <dbReference type="ChEBI" id="CHEBI:78446"/>
        <dbReference type="ChEBI" id="CHEBI:78449"/>
        <dbReference type="ChEBI" id="CHEBI:78450"/>
    </reaction>
    <physiologicalReaction direction="left-to-right" evidence="32">
        <dbReference type="Rhea" id="RHEA:41801"/>
    </physiologicalReaction>
</comment>
<comment type="catalytic activity">
    <reaction evidence="43">
        <text>(2E)-octadecenoyl-[ACP] + NADPH + H(+) = octadecanoyl-[ACP] + NADP(+)</text>
        <dbReference type="Rhea" id="RHEA:41928"/>
        <dbReference type="Rhea" id="RHEA-COMP:9655"/>
        <dbReference type="Rhea" id="RHEA-COMP:9656"/>
        <dbReference type="ChEBI" id="CHEBI:15378"/>
        <dbReference type="ChEBI" id="CHEBI:57783"/>
        <dbReference type="ChEBI" id="CHEBI:58349"/>
        <dbReference type="ChEBI" id="CHEBI:78489"/>
        <dbReference type="ChEBI" id="CHEBI:78495"/>
    </reaction>
    <physiologicalReaction direction="left-to-right" evidence="43">
        <dbReference type="Rhea" id="RHEA:41929"/>
    </physiologicalReaction>
</comment>
<comment type="catalytic activity">
    <reaction evidence="10">
        <text>(3R)-hydroxyoctanoyl-[ACP] = (2E)-octenoyl-[ACP] + H2O</text>
        <dbReference type="Rhea" id="RHEA:41844"/>
        <dbReference type="Rhea" id="RHEA-COMP:9634"/>
        <dbReference type="Rhea" id="RHEA-COMP:9635"/>
        <dbReference type="ChEBI" id="CHEBI:15377"/>
        <dbReference type="ChEBI" id="CHEBI:78461"/>
        <dbReference type="ChEBI" id="CHEBI:78462"/>
    </reaction>
    <physiologicalReaction direction="left-to-right" evidence="10">
        <dbReference type="Rhea" id="RHEA:41845"/>
    </physiologicalReaction>
</comment>
<evidence type="ECO:0000256" key="11">
    <source>
        <dbReference type="ARBA" id="ARBA00023351"/>
    </source>
</evidence>
<comment type="catalytic activity">
    <reaction evidence="24">
        <text>a (3R)-hydroxyacyl-[ACP] + NADP(+) = a 3-oxoacyl-[ACP] + NADPH + H(+)</text>
        <dbReference type="Rhea" id="RHEA:17397"/>
        <dbReference type="Rhea" id="RHEA-COMP:9916"/>
        <dbReference type="Rhea" id="RHEA-COMP:9945"/>
        <dbReference type="ChEBI" id="CHEBI:15378"/>
        <dbReference type="ChEBI" id="CHEBI:57783"/>
        <dbReference type="ChEBI" id="CHEBI:58349"/>
        <dbReference type="ChEBI" id="CHEBI:78776"/>
        <dbReference type="ChEBI" id="CHEBI:78827"/>
        <dbReference type="EC" id="1.1.1.100"/>
    </reaction>
    <physiologicalReaction direction="right-to-left" evidence="24">
        <dbReference type="Rhea" id="RHEA:17399"/>
    </physiologicalReaction>
</comment>
<dbReference type="InterPro" id="IPR001242">
    <property type="entry name" value="Condensation_dom"/>
</dbReference>
<comment type="catalytic activity">
    <reaction evidence="23">
        <text>hexanoyl-[ACP] + malonyl-[ACP] + H(+) = 3-oxooctanoyl-[ACP] + holo-[ACP] + CO2</text>
        <dbReference type="Rhea" id="RHEA:41836"/>
        <dbReference type="Rhea" id="RHEA-COMP:9623"/>
        <dbReference type="Rhea" id="RHEA-COMP:9632"/>
        <dbReference type="Rhea" id="RHEA-COMP:9633"/>
        <dbReference type="Rhea" id="RHEA-COMP:9685"/>
        <dbReference type="ChEBI" id="CHEBI:15378"/>
        <dbReference type="ChEBI" id="CHEBI:16526"/>
        <dbReference type="ChEBI" id="CHEBI:64479"/>
        <dbReference type="ChEBI" id="CHEBI:78449"/>
        <dbReference type="ChEBI" id="CHEBI:78459"/>
        <dbReference type="ChEBI" id="CHEBI:78460"/>
    </reaction>
    <physiologicalReaction direction="left-to-right" evidence="23">
        <dbReference type="Rhea" id="RHEA:41837"/>
    </physiologicalReaction>
</comment>
<evidence type="ECO:0000256" key="47">
    <source>
        <dbReference type="ARBA" id="ARBA00049414"/>
    </source>
</evidence>
<dbReference type="SUPFAM" id="SSF55048">
    <property type="entry name" value="Probable ACP-binding domain of malonyl-CoA ACP transacylase"/>
    <property type="match status" value="1"/>
</dbReference>
<dbReference type="FunFam" id="3.40.50.12780:FF:000012">
    <property type="entry name" value="Non-ribosomal peptide synthetase"/>
    <property type="match status" value="1"/>
</dbReference>
<comment type="catalytic activity">
    <reaction evidence="28">
        <text>dodecanoyl-[ACP] + malonyl-[ACP] + H(+) = 3-oxotetradecanoyl-[ACP] + holo-[ACP] + CO2</text>
        <dbReference type="Rhea" id="RHEA:41884"/>
        <dbReference type="Rhea" id="RHEA-COMP:9623"/>
        <dbReference type="Rhea" id="RHEA-COMP:9644"/>
        <dbReference type="Rhea" id="RHEA-COMP:9645"/>
        <dbReference type="Rhea" id="RHEA-COMP:9685"/>
        <dbReference type="ChEBI" id="CHEBI:15378"/>
        <dbReference type="ChEBI" id="CHEBI:16526"/>
        <dbReference type="ChEBI" id="CHEBI:64479"/>
        <dbReference type="ChEBI" id="CHEBI:65264"/>
        <dbReference type="ChEBI" id="CHEBI:78449"/>
        <dbReference type="ChEBI" id="CHEBI:78473"/>
    </reaction>
    <physiologicalReaction direction="left-to-right" evidence="28">
        <dbReference type="Rhea" id="RHEA:41885"/>
    </physiologicalReaction>
</comment>
<evidence type="ECO:0000256" key="42">
    <source>
        <dbReference type="ARBA" id="ARBA00048935"/>
    </source>
</evidence>
<evidence type="ECO:0000256" key="21">
    <source>
        <dbReference type="ARBA" id="ARBA00029454"/>
    </source>
</evidence>
<dbReference type="GO" id="GO:0004313">
    <property type="term" value="F:[acyl-carrier-protein] S-acetyltransferase activity"/>
    <property type="evidence" value="ECO:0007669"/>
    <property type="project" value="UniProtKB-EC"/>
</dbReference>
<evidence type="ECO:0000256" key="18">
    <source>
        <dbReference type="ARBA" id="ARBA00023402"/>
    </source>
</evidence>
<dbReference type="InterPro" id="IPR006162">
    <property type="entry name" value="Ppantetheine_attach_site"/>
</dbReference>
<evidence type="ECO:0000256" key="43">
    <source>
        <dbReference type="ARBA" id="ARBA00049019"/>
    </source>
</evidence>
<dbReference type="InterPro" id="IPR013968">
    <property type="entry name" value="PKS_KR"/>
</dbReference>
<dbReference type="CDD" id="cd05930">
    <property type="entry name" value="A_NRPS"/>
    <property type="match status" value="1"/>
</dbReference>
<dbReference type="Gene3D" id="1.10.1200.10">
    <property type="entry name" value="ACP-like"/>
    <property type="match status" value="2"/>
</dbReference>
<evidence type="ECO:0000256" key="6">
    <source>
        <dbReference type="ARBA" id="ARBA00022898"/>
    </source>
</evidence>
<dbReference type="InterPro" id="IPR020845">
    <property type="entry name" value="AMP-binding_CS"/>
</dbReference>
<protein>
    <submittedName>
        <fullName evidence="56">Nonribosomal peptide synthetase</fullName>
    </submittedName>
</protein>
<comment type="catalytic activity">
    <reaction evidence="26">
        <text>tetradecanoyl-[ACP] + malonyl-[ACP] + H(+) = 3-oxohexadecanoyl-[ACP] + holo-[ACP] + CO2</text>
        <dbReference type="Rhea" id="RHEA:41900"/>
        <dbReference type="Rhea" id="RHEA-COMP:9623"/>
        <dbReference type="Rhea" id="RHEA-COMP:9648"/>
        <dbReference type="Rhea" id="RHEA-COMP:9649"/>
        <dbReference type="Rhea" id="RHEA-COMP:9685"/>
        <dbReference type="ChEBI" id="CHEBI:15378"/>
        <dbReference type="ChEBI" id="CHEBI:16526"/>
        <dbReference type="ChEBI" id="CHEBI:64479"/>
        <dbReference type="ChEBI" id="CHEBI:78449"/>
        <dbReference type="ChEBI" id="CHEBI:78477"/>
        <dbReference type="ChEBI" id="CHEBI:78478"/>
    </reaction>
    <physiologicalReaction direction="left-to-right" evidence="26">
        <dbReference type="Rhea" id="RHEA:41901"/>
    </physiologicalReaction>
</comment>
<dbReference type="SUPFAM" id="SSF53901">
    <property type="entry name" value="Thiolase-like"/>
    <property type="match status" value="1"/>
</dbReference>
<dbReference type="PROSITE" id="PS00606">
    <property type="entry name" value="KS3_1"/>
    <property type="match status" value="1"/>
</dbReference>
<evidence type="ECO:0000256" key="17">
    <source>
        <dbReference type="ARBA" id="ARBA00023401"/>
    </source>
</evidence>
<dbReference type="GO" id="GO:0016297">
    <property type="term" value="F:fatty acyl-[ACP] hydrolase activity"/>
    <property type="evidence" value="ECO:0007669"/>
    <property type="project" value="UniProtKB-EC"/>
</dbReference>
<evidence type="ECO:0000256" key="2">
    <source>
        <dbReference type="ARBA" id="ARBA00022450"/>
    </source>
</evidence>
<dbReference type="GO" id="GO:0141148">
    <property type="term" value="F:enoyl-[acyl-carrier-protein] reductase (NADPH) activity"/>
    <property type="evidence" value="ECO:0007669"/>
    <property type="project" value="UniProtKB-EC"/>
</dbReference>
<comment type="catalytic activity">
    <reaction evidence="11">
        <text>(3R)-hydroxydodecanoyl-[ACP] = (2E)-dodecenoyl-[ACP] + H2O</text>
        <dbReference type="Rhea" id="RHEA:41876"/>
        <dbReference type="Rhea" id="RHEA-COMP:9642"/>
        <dbReference type="Rhea" id="RHEA-COMP:9643"/>
        <dbReference type="ChEBI" id="CHEBI:15377"/>
        <dbReference type="ChEBI" id="CHEBI:78470"/>
        <dbReference type="ChEBI" id="CHEBI:78472"/>
    </reaction>
    <physiologicalReaction direction="left-to-right" evidence="11">
        <dbReference type="Rhea" id="RHEA:41877"/>
    </physiologicalReaction>
</comment>
<evidence type="ECO:0000256" key="23">
    <source>
        <dbReference type="ARBA" id="ARBA00047394"/>
    </source>
</evidence>
<comment type="catalytic activity">
    <reaction evidence="40">
        <text>holo-[ACP] + acetyl-CoA = acetyl-[ACP] + CoA</text>
        <dbReference type="Rhea" id="RHEA:41788"/>
        <dbReference type="Rhea" id="RHEA-COMP:9621"/>
        <dbReference type="Rhea" id="RHEA-COMP:9685"/>
        <dbReference type="ChEBI" id="CHEBI:57287"/>
        <dbReference type="ChEBI" id="CHEBI:57288"/>
        <dbReference type="ChEBI" id="CHEBI:64479"/>
        <dbReference type="ChEBI" id="CHEBI:78446"/>
        <dbReference type="EC" id="2.3.1.38"/>
    </reaction>
    <physiologicalReaction direction="left-to-right" evidence="40">
        <dbReference type="Rhea" id="RHEA:41789"/>
    </physiologicalReaction>
</comment>
<evidence type="ECO:0000256" key="33">
    <source>
        <dbReference type="ARBA" id="ARBA00048051"/>
    </source>
</evidence>
<evidence type="ECO:0000256" key="4">
    <source>
        <dbReference type="ARBA" id="ARBA00022679"/>
    </source>
</evidence>
<evidence type="ECO:0000256" key="31">
    <source>
        <dbReference type="ARBA" id="ARBA00047953"/>
    </source>
</evidence>
<dbReference type="InterPro" id="IPR036291">
    <property type="entry name" value="NAD(P)-bd_dom_sf"/>
</dbReference>
<dbReference type="InterPro" id="IPR016036">
    <property type="entry name" value="Malonyl_transacylase_ACP-bd"/>
</dbReference>
<evidence type="ECO:0000256" key="22">
    <source>
        <dbReference type="ARBA" id="ARBA00047300"/>
    </source>
</evidence>
<dbReference type="Gene3D" id="3.40.47.10">
    <property type="match status" value="1"/>
</dbReference>
<reference evidence="56" key="1">
    <citation type="journal article" date="2020" name="Nat. Commun.">
        <title>Large-scale genome sequencing of mycorrhizal fungi provides insights into the early evolution of symbiotic traits.</title>
        <authorList>
            <person name="Miyauchi S."/>
            <person name="Kiss E."/>
            <person name="Kuo A."/>
            <person name="Drula E."/>
            <person name="Kohler A."/>
            <person name="Sanchez-Garcia M."/>
            <person name="Morin E."/>
            <person name="Andreopoulos B."/>
            <person name="Barry K.W."/>
            <person name="Bonito G."/>
            <person name="Buee M."/>
            <person name="Carver A."/>
            <person name="Chen C."/>
            <person name="Cichocki N."/>
            <person name="Clum A."/>
            <person name="Culley D."/>
            <person name="Crous P.W."/>
            <person name="Fauchery L."/>
            <person name="Girlanda M."/>
            <person name="Hayes R.D."/>
            <person name="Keri Z."/>
            <person name="LaButti K."/>
            <person name="Lipzen A."/>
            <person name="Lombard V."/>
            <person name="Magnuson J."/>
            <person name="Maillard F."/>
            <person name="Murat C."/>
            <person name="Nolan M."/>
            <person name="Ohm R.A."/>
            <person name="Pangilinan J."/>
            <person name="Pereira M.F."/>
            <person name="Perotto S."/>
            <person name="Peter M."/>
            <person name="Pfister S."/>
            <person name="Riley R."/>
            <person name="Sitrit Y."/>
            <person name="Stielow J.B."/>
            <person name="Szollosi G."/>
            <person name="Zifcakova L."/>
            <person name="Stursova M."/>
            <person name="Spatafora J.W."/>
            <person name="Tedersoo L."/>
            <person name="Vaario L.M."/>
            <person name="Yamada A."/>
            <person name="Yan M."/>
            <person name="Wang P."/>
            <person name="Xu J."/>
            <person name="Bruns T."/>
            <person name="Baldrian P."/>
            <person name="Vilgalys R."/>
            <person name="Dunand C."/>
            <person name="Henrissat B."/>
            <person name="Grigoriev I.V."/>
            <person name="Hibbett D."/>
            <person name="Nagy L.G."/>
            <person name="Martin F.M."/>
        </authorList>
    </citation>
    <scope>NUCLEOTIDE SEQUENCE</scope>
    <source>
        <strain evidence="56">UH-Tt-Lm1</strain>
    </source>
</reference>
<dbReference type="InterPro" id="IPR042104">
    <property type="entry name" value="PKS_dehydratase_sf"/>
</dbReference>
<evidence type="ECO:0000256" key="50">
    <source>
        <dbReference type="ARBA" id="ARBA00049521"/>
    </source>
</evidence>
<feature type="domain" description="Carrier" evidence="53">
    <location>
        <begin position="3223"/>
        <end position="3300"/>
    </location>
</feature>
<dbReference type="SUPFAM" id="SSF52777">
    <property type="entry name" value="CoA-dependent acyltransferases"/>
    <property type="match status" value="2"/>
</dbReference>
<dbReference type="InterPro" id="IPR023213">
    <property type="entry name" value="CAT-like_dom_sf"/>
</dbReference>
<dbReference type="GO" id="GO:0004316">
    <property type="term" value="F:3-oxoacyl-[acyl-carrier-protein] reductase (NADPH) activity"/>
    <property type="evidence" value="ECO:0007669"/>
    <property type="project" value="UniProtKB-EC"/>
</dbReference>
<reference evidence="56" key="2">
    <citation type="submission" date="2020-11" db="EMBL/GenBank/DDBJ databases">
        <authorList>
            <consortium name="DOE Joint Genome Institute"/>
            <person name="Kuo A."/>
            <person name="Miyauchi S."/>
            <person name="Kiss E."/>
            <person name="Drula E."/>
            <person name="Kohler A."/>
            <person name="Sanchez-Garcia M."/>
            <person name="Andreopoulos B."/>
            <person name="Barry K.W."/>
            <person name="Bonito G."/>
            <person name="Buee M."/>
            <person name="Carver A."/>
            <person name="Chen C."/>
            <person name="Cichocki N."/>
            <person name="Clum A."/>
            <person name="Culley D."/>
            <person name="Crous P.W."/>
            <person name="Fauchery L."/>
            <person name="Girlanda M."/>
            <person name="Hayes R."/>
            <person name="Keri Z."/>
            <person name="Labutti K."/>
            <person name="Lipzen A."/>
            <person name="Lombard V."/>
            <person name="Magnuson J."/>
            <person name="Maillard F."/>
            <person name="Morin E."/>
            <person name="Murat C."/>
            <person name="Nolan M."/>
            <person name="Ohm R."/>
            <person name="Pangilinan J."/>
            <person name="Pereira M."/>
            <person name="Perotto S."/>
            <person name="Peter M."/>
            <person name="Riley R."/>
            <person name="Sitrit Y."/>
            <person name="Stielow B."/>
            <person name="Szollosi G."/>
            <person name="Zifcakova L."/>
            <person name="Stursova M."/>
            <person name="Spatafora J.W."/>
            <person name="Tedersoo L."/>
            <person name="Vaario L.-M."/>
            <person name="Yamada A."/>
            <person name="Yan M."/>
            <person name="Wang P."/>
            <person name="Xu J."/>
            <person name="Bruns T."/>
            <person name="Baldrian P."/>
            <person name="Vilgalys R."/>
            <person name="Henrissat B."/>
            <person name="Grigoriev I.V."/>
            <person name="Hibbett D."/>
            <person name="Nagy L.G."/>
            <person name="Martin F.M."/>
        </authorList>
    </citation>
    <scope>NUCLEOTIDE SEQUENCE</scope>
    <source>
        <strain evidence="56">UH-Tt-Lm1</strain>
    </source>
</reference>
<dbReference type="Gene3D" id="3.30.559.10">
    <property type="entry name" value="Chloramphenicol acetyltransferase-like domain"/>
    <property type="match status" value="1"/>
</dbReference>
<evidence type="ECO:0000256" key="28">
    <source>
        <dbReference type="ARBA" id="ARBA00047578"/>
    </source>
</evidence>
<dbReference type="InterPro" id="IPR049900">
    <property type="entry name" value="PKS_mFAS_DH"/>
</dbReference>
<dbReference type="Pfam" id="PF14765">
    <property type="entry name" value="PS-DH"/>
    <property type="match status" value="1"/>
</dbReference>
<feature type="active site" description="Proton donor; for dehydratase activity" evidence="52">
    <location>
        <position position="1113"/>
    </location>
</feature>
<dbReference type="InterPro" id="IPR014030">
    <property type="entry name" value="Ketoacyl_synth_N"/>
</dbReference>
<comment type="catalytic activity">
    <reaction evidence="25">
        <text>3-oxodecanoyl-[ACP] + NADPH + H(+) = (3R)-hydroxydecanoyl-[ACP] + NADP(+)</text>
        <dbReference type="Rhea" id="RHEA:41856"/>
        <dbReference type="Rhea" id="RHEA-COMP:9637"/>
        <dbReference type="Rhea" id="RHEA-COMP:9638"/>
        <dbReference type="ChEBI" id="CHEBI:15378"/>
        <dbReference type="ChEBI" id="CHEBI:57783"/>
        <dbReference type="ChEBI" id="CHEBI:58349"/>
        <dbReference type="ChEBI" id="CHEBI:78464"/>
        <dbReference type="ChEBI" id="CHEBI:78466"/>
    </reaction>
    <physiologicalReaction direction="left-to-right" evidence="25">
        <dbReference type="Rhea" id="RHEA:41857"/>
    </physiologicalReaction>
</comment>
<proteinExistence type="inferred from homology"/>
<comment type="catalytic activity">
    <reaction evidence="27">
        <text>(2E)-butenoyl-[ACP] + NADPH + H(+) = butanoyl-[ACP] + NADP(+)</text>
        <dbReference type="Rhea" id="RHEA:41812"/>
        <dbReference type="Rhea" id="RHEA-COMP:9627"/>
        <dbReference type="Rhea" id="RHEA-COMP:9628"/>
        <dbReference type="ChEBI" id="CHEBI:15378"/>
        <dbReference type="ChEBI" id="CHEBI:57783"/>
        <dbReference type="ChEBI" id="CHEBI:58349"/>
        <dbReference type="ChEBI" id="CHEBI:78453"/>
        <dbReference type="ChEBI" id="CHEBI:78454"/>
    </reaction>
    <physiologicalReaction direction="left-to-right" evidence="27">
        <dbReference type="Rhea" id="RHEA:41813"/>
    </physiologicalReaction>
</comment>
<comment type="catalytic activity">
    <reaction evidence="29">
        <text>(2E)-hexadecenoyl-[ACP] + NADPH + H(+) = hexadecanoyl-[ACP] + NADP(+)</text>
        <dbReference type="Rhea" id="RHEA:41912"/>
        <dbReference type="Rhea" id="RHEA-COMP:9651"/>
        <dbReference type="Rhea" id="RHEA-COMP:9652"/>
        <dbReference type="ChEBI" id="CHEBI:15378"/>
        <dbReference type="ChEBI" id="CHEBI:57783"/>
        <dbReference type="ChEBI" id="CHEBI:58349"/>
        <dbReference type="ChEBI" id="CHEBI:78481"/>
        <dbReference type="ChEBI" id="CHEBI:78483"/>
    </reaction>
    <physiologicalReaction direction="left-to-right" evidence="29">
        <dbReference type="Rhea" id="RHEA:41913"/>
    </physiologicalReaction>
</comment>
<gene>
    <name evidence="56" type="ORF">BJ322DRAFT_1111526</name>
</gene>
<dbReference type="PROSITE" id="PS00455">
    <property type="entry name" value="AMP_BINDING"/>
    <property type="match status" value="1"/>
</dbReference>
<evidence type="ECO:0000256" key="15">
    <source>
        <dbReference type="ARBA" id="ARBA00023398"/>
    </source>
</evidence>
<comment type="catalytic activity">
    <reaction evidence="51">
        <text>octanoyl-[ACP] + malonyl-[ACP] + H(+) = 3-oxodecanoyl-[ACP] + holo-[ACP] + CO2</text>
        <dbReference type="Rhea" id="RHEA:41852"/>
        <dbReference type="Rhea" id="RHEA-COMP:9623"/>
        <dbReference type="Rhea" id="RHEA-COMP:9636"/>
        <dbReference type="Rhea" id="RHEA-COMP:9637"/>
        <dbReference type="Rhea" id="RHEA-COMP:9685"/>
        <dbReference type="ChEBI" id="CHEBI:15378"/>
        <dbReference type="ChEBI" id="CHEBI:16526"/>
        <dbReference type="ChEBI" id="CHEBI:64479"/>
        <dbReference type="ChEBI" id="CHEBI:78449"/>
        <dbReference type="ChEBI" id="CHEBI:78463"/>
        <dbReference type="ChEBI" id="CHEBI:78464"/>
    </reaction>
    <physiologicalReaction direction="left-to-right" evidence="51">
        <dbReference type="Rhea" id="RHEA:41853"/>
    </physiologicalReaction>
</comment>
<dbReference type="InterPro" id="IPR018201">
    <property type="entry name" value="Ketoacyl_synth_AS"/>
</dbReference>
<comment type="catalytic activity">
    <reaction evidence="45">
        <text>(2E)-tetradecenoyl-[ACP] + NADPH + H(+) = tetradecanoyl-[ACP] + NADP(+)</text>
        <dbReference type="Rhea" id="RHEA:41896"/>
        <dbReference type="Rhea" id="RHEA-COMP:9647"/>
        <dbReference type="Rhea" id="RHEA-COMP:9648"/>
        <dbReference type="ChEBI" id="CHEBI:15378"/>
        <dbReference type="ChEBI" id="CHEBI:57783"/>
        <dbReference type="ChEBI" id="CHEBI:58349"/>
        <dbReference type="ChEBI" id="CHEBI:78475"/>
        <dbReference type="ChEBI" id="CHEBI:78477"/>
    </reaction>
    <physiologicalReaction direction="left-to-right" evidence="45">
        <dbReference type="Rhea" id="RHEA:41897"/>
    </physiologicalReaction>
</comment>
<evidence type="ECO:0000256" key="16">
    <source>
        <dbReference type="ARBA" id="ARBA00023399"/>
    </source>
</evidence>
<keyword evidence="2" id="KW-0596">Phosphopantetheine</keyword>
<comment type="similarity">
    <text evidence="20">In the C-terminal section; belongs to the NRP synthetase family.</text>
</comment>
<accession>A0A9P6H8H3</accession>
<dbReference type="InterPro" id="IPR009081">
    <property type="entry name" value="PP-bd_ACP"/>
</dbReference>
<evidence type="ECO:0000256" key="13">
    <source>
        <dbReference type="ARBA" id="ARBA00023388"/>
    </source>
</evidence>
<dbReference type="SUPFAM" id="SSF47336">
    <property type="entry name" value="ACP-like"/>
    <property type="match status" value="2"/>
</dbReference>
<dbReference type="InterPro" id="IPR001031">
    <property type="entry name" value="Thioesterase"/>
</dbReference>
<dbReference type="GO" id="GO:0004315">
    <property type="term" value="F:3-oxoacyl-[acyl-carrier-protein] synthase activity"/>
    <property type="evidence" value="ECO:0007669"/>
    <property type="project" value="UniProtKB-EC"/>
</dbReference>
<evidence type="ECO:0000256" key="5">
    <source>
        <dbReference type="ARBA" id="ARBA00022799"/>
    </source>
</evidence>
<dbReference type="InterPro" id="IPR029058">
    <property type="entry name" value="AB_hydrolase_fold"/>
</dbReference>
<dbReference type="InterPro" id="IPR050091">
    <property type="entry name" value="PKS_NRPS_Biosynth_Enz"/>
</dbReference>
<evidence type="ECO:0000256" key="48">
    <source>
        <dbReference type="ARBA" id="ARBA00049422"/>
    </source>
</evidence>
<dbReference type="GO" id="GO:0004312">
    <property type="term" value="F:fatty acid synthase activity"/>
    <property type="evidence" value="ECO:0007669"/>
    <property type="project" value="TreeGrafter"/>
</dbReference>
<dbReference type="InterPro" id="IPR045851">
    <property type="entry name" value="AMP-bd_C_sf"/>
</dbReference>
<evidence type="ECO:0000256" key="36">
    <source>
        <dbReference type="ARBA" id="ARBA00048420"/>
    </source>
</evidence>
<evidence type="ECO:0000256" key="8">
    <source>
        <dbReference type="ARBA" id="ARBA00023239"/>
    </source>
</evidence>
<evidence type="ECO:0000256" key="46">
    <source>
        <dbReference type="ARBA" id="ARBA00049263"/>
    </source>
</evidence>
<dbReference type="PROSITE" id="PS52004">
    <property type="entry name" value="KS3_2"/>
    <property type="match status" value="1"/>
</dbReference>
<evidence type="ECO:0000256" key="45">
    <source>
        <dbReference type="ARBA" id="ARBA00049171"/>
    </source>
</evidence>
<dbReference type="SMART" id="SM00827">
    <property type="entry name" value="PKS_AT"/>
    <property type="match status" value="1"/>
</dbReference>
<dbReference type="SUPFAM" id="SSF56801">
    <property type="entry name" value="Acetyl-CoA synthetase-like"/>
    <property type="match status" value="1"/>
</dbReference>
<comment type="catalytic activity">
    <reaction evidence="39">
        <text>a 2,3-saturated acyl-[ACP] + NADP(+) = a (2E)-enoyl-[ACP] + NADPH + H(+)</text>
        <dbReference type="Rhea" id="RHEA:22564"/>
        <dbReference type="Rhea" id="RHEA-COMP:9925"/>
        <dbReference type="Rhea" id="RHEA-COMP:9926"/>
        <dbReference type="ChEBI" id="CHEBI:15378"/>
        <dbReference type="ChEBI" id="CHEBI:57783"/>
        <dbReference type="ChEBI" id="CHEBI:58349"/>
        <dbReference type="ChEBI" id="CHEBI:78784"/>
        <dbReference type="ChEBI" id="CHEBI:78785"/>
        <dbReference type="EC" id="1.3.1.39"/>
    </reaction>
    <physiologicalReaction direction="right-to-left" evidence="39">
        <dbReference type="Rhea" id="RHEA:22566"/>
    </physiologicalReaction>
</comment>
<evidence type="ECO:0000256" key="41">
    <source>
        <dbReference type="ARBA" id="ARBA00048704"/>
    </source>
</evidence>
<comment type="catalytic activity">
    <reaction evidence="30">
        <text>(2E)-hexenoyl-[ACP] + NADPH + H(+) = hexanoyl-[ACP] + NADP(+)</text>
        <dbReference type="Rhea" id="RHEA:41832"/>
        <dbReference type="Rhea" id="RHEA-COMP:9631"/>
        <dbReference type="Rhea" id="RHEA-COMP:9632"/>
        <dbReference type="ChEBI" id="CHEBI:15378"/>
        <dbReference type="ChEBI" id="CHEBI:57783"/>
        <dbReference type="ChEBI" id="CHEBI:58349"/>
        <dbReference type="ChEBI" id="CHEBI:78458"/>
        <dbReference type="ChEBI" id="CHEBI:78459"/>
    </reaction>
    <physiologicalReaction direction="left-to-right" evidence="30">
        <dbReference type="Rhea" id="RHEA:41833"/>
    </physiologicalReaction>
</comment>
<dbReference type="NCBIfam" id="TIGR01733">
    <property type="entry name" value="AA-adenyl-dom"/>
    <property type="match status" value="1"/>
</dbReference>
<evidence type="ECO:0000256" key="24">
    <source>
        <dbReference type="ARBA" id="ARBA00047400"/>
    </source>
</evidence>
<evidence type="ECO:0000256" key="7">
    <source>
        <dbReference type="ARBA" id="ARBA00023026"/>
    </source>
</evidence>
<keyword evidence="4" id="KW-0808">Transferase</keyword>
<dbReference type="Pfam" id="PF00698">
    <property type="entry name" value="Acyl_transf_1"/>
    <property type="match status" value="1"/>
</dbReference>
<keyword evidence="57" id="KW-1185">Reference proteome</keyword>
<comment type="catalytic activity">
    <reaction evidence="41">
        <text>hexadecanoyl-[ACP] + H2O = hexadecanoate + holo-[ACP] + H(+)</text>
        <dbReference type="Rhea" id="RHEA:41932"/>
        <dbReference type="Rhea" id="RHEA-COMP:9652"/>
        <dbReference type="Rhea" id="RHEA-COMP:9685"/>
        <dbReference type="ChEBI" id="CHEBI:7896"/>
        <dbReference type="ChEBI" id="CHEBI:15377"/>
        <dbReference type="ChEBI" id="CHEBI:15378"/>
        <dbReference type="ChEBI" id="CHEBI:64479"/>
        <dbReference type="ChEBI" id="CHEBI:78483"/>
        <dbReference type="EC" id="3.1.2.14"/>
    </reaction>
    <physiologicalReaction direction="left-to-right" evidence="41">
        <dbReference type="Rhea" id="RHEA:41933"/>
    </physiologicalReaction>
</comment>
<dbReference type="Pfam" id="PF02801">
    <property type="entry name" value="Ketoacyl-synt_C"/>
    <property type="match status" value="1"/>
</dbReference>
<evidence type="ECO:0000256" key="35">
    <source>
        <dbReference type="ARBA" id="ARBA00048289"/>
    </source>
</evidence>
<dbReference type="PANTHER" id="PTHR43775">
    <property type="entry name" value="FATTY ACID SYNTHASE"/>
    <property type="match status" value="1"/>
</dbReference>
<evidence type="ECO:0000256" key="40">
    <source>
        <dbReference type="ARBA" id="ARBA00048691"/>
    </source>
</evidence>
<comment type="caution">
    <text evidence="56">The sequence shown here is derived from an EMBL/GenBank/DDBJ whole genome shotgun (WGS) entry which is preliminary data.</text>
</comment>
<evidence type="ECO:0000256" key="14">
    <source>
        <dbReference type="ARBA" id="ARBA00023394"/>
    </source>
</evidence>
<evidence type="ECO:0000256" key="3">
    <source>
        <dbReference type="ARBA" id="ARBA00022553"/>
    </source>
</evidence>
<dbReference type="Gene3D" id="3.40.366.10">
    <property type="entry name" value="Malonyl-Coenzyme A Acyl Carrier Protein, domain 2"/>
    <property type="match status" value="1"/>
</dbReference>
<dbReference type="Pfam" id="PF00668">
    <property type="entry name" value="Condensation"/>
    <property type="match status" value="1"/>
</dbReference>
<dbReference type="PROSITE" id="PS52019">
    <property type="entry name" value="PKS_MFAS_DH"/>
    <property type="match status" value="1"/>
</dbReference>
<dbReference type="GO" id="GO:0019171">
    <property type="term" value="F:(3R)-hydroxyacyl-[acyl-carrier-protein] dehydratase activity"/>
    <property type="evidence" value="ECO:0007669"/>
    <property type="project" value="UniProtKB-EC"/>
</dbReference>
<dbReference type="InterPro" id="IPR010071">
    <property type="entry name" value="AA_adenyl_dom"/>
</dbReference>
<dbReference type="InterPro" id="IPR036736">
    <property type="entry name" value="ACP-like_sf"/>
</dbReference>
<dbReference type="InterPro" id="IPR016039">
    <property type="entry name" value="Thiolase-like"/>
</dbReference>
<comment type="similarity">
    <text evidence="21">Belongs to the NRP synthetase family.</text>
</comment>
<evidence type="ECO:0000256" key="32">
    <source>
        <dbReference type="ARBA" id="ARBA00047961"/>
    </source>
</evidence>
<dbReference type="Pfam" id="PF00975">
    <property type="entry name" value="Thioesterase"/>
    <property type="match status" value="1"/>
</dbReference>
<evidence type="ECO:0000259" key="55">
    <source>
        <dbReference type="PROSITE" id="PS52019"/>
    </source>
</evidence>
<comment type="function">
    <text evidence="19">Fatty acid synthetase is a multifunctional enzyme that catalyzes the de novo biosynthesis of long-chain saturated fatty acids starting from acetyl-CoA and malonyl-CoA in the presence of NADPH. This multifunctional protein contains 7 catalytic activities and a site for the binding of the prosthetic group 4'-phosphopantetheine of the acyl carrier protein ([ACP]) domain.</text>
</comment>
<dbReference type="Gene3D" id="2.30.38.10">
    <property type="entry name" value="Luciferase, Domain 3"/>
    <property type="match status" value="1"/>
</dbReference>
<dbReference type="FunFam" id="2.30.38.10:FF:000001">
    <property type="entry name" value="Non-ribosomal peptide synthetase PvdI"/>
    <property type="match status" value="1"/>
</dbReference>
<evidence type="ECO:0000256" key="51">
    <source>
        <dbReference type="ARBA" id="ARBA00049533"/>
    </source>
</evidence>